<dbReference type="InterPro" id="IPR004089">
    <property type="entry name" value="MCPsignal_dom"/>
</dbReference>
<dbReference type="OrthoDB" id="5800769at2"/>
<gene>
    <name evidence="8" type="ORF">FHP88_07670</name>
</gene>
<accession>A0A558DRR2</accession>
<dbReference type="Proteomes" id="UP000316649">
    <property type="component" value="Unassembled WGS sequence"/>
</dbReference>
<dbReference type="PANTHER" id="PTHR32089:SF112">
    <property type="entry name" value="LYSOZYME-LIKE PROTEIN-RELATED"/>
    <property type="match status" value="1"/>
</dbReference>
<dbReference type="PROSITE" id="PS50885">
    <property type="entry name" value="HAMP"/>
    <property type="match status" value="1"/>
</dbReference>
<dbReference type="SMART" id="SM00304">
    <property type="entry name" value="HAMP"/>
    <property type="match status" value="2"/>
</dbReference>
<dbReference type="Pfam" id="PF00672">
    <property type="entry name" value="HAMP"/>
    <property type="match status" value="1"/>
</dbReference>
<comment type="caution">
    <text evidence="8">The sequence shown here is derived from an EMBL/GenBank/DDBJ whole genome shotgun (WGS) entry which is preliminary data.</text>
</comment>
<evidence type="ECO:0000313" key="8">
    <source>
        <dbReference type="EMBL" id="TVO75868.1"/>
    </source>
</evidence>
<dbReference type="GO" id="GO:0016020">
    <property type="term" value="C:membrane"/>
    <property type="evidence" value="ECO:0007669"/>
    <property type="project" value="UniProtKB-SubCell"/>
</dbReference>
<evidence type="ECO:0000256" key="4">
    <source>
        <dbReference type="PROSITE-ProRule" id="PRU00284"/>
    </source>
</evidence>
<feature type="transmembrane region" description="Helical" evidence="5">
    <location>
        <begin position="20"/>
        <end position="40"/>
    </location>
</feature>
<dbReference type="SMART" id="SM00283">
    <property type="entry name" value="MA"/>
    <property type="match status" value="1"/>
</dbReference>
<feature type="domain" description="Methyl-accepting transducer" evidence="6">
    <location>
        <begin position="402"/>
        <end position="638"/>
    </location>
</feature>
<dbReference type="PROSITE" id="PS50111">
    <property type="entry name" value="CHEMOTAXIS_TRANSDUC_2"/>
    <property type="match status" value="1"/>
</dbReference>
<keyword evidence="5" id="KW-0812">Transmembrane</keyword>
<dbReference type="SUPFAM" id="SSF58104">
    <property type="entry name" value="Methyl-accepting chemotaxis protein (MCP) signaling domain"/>
    <property type="match status" value="1"/>
</dbReference>
<evidence type="ECO:0000256" key="2">
    <source>
        <dbReference type="ARBA" id="ARBA00023224"/>
    </source>
</evidence>
<dbReference type="AlphaFoldDB" id="A0A558DRR2"/>
<dbReference type="CDD" id="cd06225">
    <property type="entry name" value="HAMP"/>
    <property type="match status" value="1"/>
</dbReference>
<reference evidence="8 9" key="1">
    <citation type="submission" date="2019-07" db="EMBL/GenBank/DDBJ databases">
        <title>The pathways for chlorine oxyanion respiration interact through the shared metabolite chlorate.</title>
        <authorList>
            <person name="Barnum T.P."/>
            <person name="Cheng Y."/>
            <person name="Hill K.A."/>
            <person name="Lucas L.N."/>
            <person name="Carlson H.K."/>
            <person name="Coates J.D."/>
        </authorList>
    </citation>
    <scope>NUCLEOTIDE SEQUENCE [LARGE SCALE GENOMIC DNA]</scope>
    <source>
        <strain evidence="8 9">BK-1</strain>
    </source>
</reference>
<dbReference type="RefSeq" id="WP_144358448.1">
    <property type="nucleotide sequence ID" value="NZ_VMNH01000007.1"/>
</dbReference>
<dbReference type="PANTHER" id="PTHR32089">
    <property type="entry name" value="METHYL-ACCEPTING CHEMOTAXIS PROTEIN MCPB"/>
    <property type="match status" value="1"/>
</dbReference>
<dbReference type="FunFam" id="1.10.287.950:FF:000001">
    <property type="entry name" value="Methyl-accepting chemotaxis sensory transducer"/>
    <property type="match status" value="1"/>
</dbReference>
<dbReference type="Gene3D" id="1.10.287.950">
    <property type="entry name" value="Methyl-accepting chemotaxis protein"/>
    <property type="match status" value="1"/>
</dbReference>
<keyword evidence="5" id="KW-0472">Membrane</keyword>
<evidence type="ECO:0000256" key="5">
    <source>
        <dbReference type="SAM" id="Phobius"/>
    </source>
</evidence>
<keyword evidence="2 4" id="KW-0807">Transducer</keyword>
<feature type="domain" description="HAMP" evidence="7">
    <location>
        <begin position="345"/>
        <end position="397"/>
    </location>
</feature>
<proteinExistence type="inferred from homology"/>
<name>A0A558DRR2_9GAMM</name>
<dbReference type="InterPro" id="IPR013587">
    <property type="entry name" value="Nitrate/nitrite_sensing"/>
</dbReference>
<keyword evidence="9" id="KW-1185">Reference proteome</keyword>
<evidence type="ECO:0000259" key="7">
    <source>
        <dbReference type="PROSITE" id="PS50885"/>
    </source>
</evidence>
<dbReference type="GO" id="GO:0007165">
    <property type="term" value="P:signal transduction"/>
    <property type="evidence" value="ECO:0007669"/>
    <property type="project" value="UniProtKB-KW"/>
</dbReference>
<evidence type="ECO:0000313" key="9">
    <source>
        <dbReference type="Proteomes" id="UP000316649"/>
    </source>
</evidence>
<dbReference type="CDD" id="cd11386">
    <property type="entry name" value="MCP_signal"/>
    <property type="match status" value="1"/>
</dbReference>
<dbReference type="GO" id="GO:0006935">
    <property type="term" value="P:chemotaxis"/>
    <property type="evidence" value="ECO:0007669"/>
    <property type="project" value="UniProtKB-ARBA"/>
</dbReference>
<feature type="transmembrane region" description="Helical" evidence="5">
    <location>
        <begin position="324"/>
        <end position="345"/>
    </location>
</feature>
<sequence>MKNILLPAMYLMERLRYPLKFGLIFLFVLIPLVLLSANLITSLNENVRFLENERHGLAYIKAIRQPIEHIQQHRGMISAFLNGASDFRERILSKRADIDKRIDELLVVDRELGDELETAGKIAAILQKWNNIKANAMNQESSVAIKAHTELLADMIDLMNQIADASEITLDPKLDTYYMGDAVVNTLINLTESMGQARAVGSGVAAKGSHTQETFVRLSVLANNINAYAKKSNAGLNAAIGANEKLRNELVSATSSNKRAINDMQVLLGKVLEEFESIGVTDKAVFDTATAAITDTYQLYDAIADKLDKLFIERIESGSDIKNLTLTVVISILVLVIYLFAGLYFSVVDSINYIGLTTKKLAQGDLNTRLVLNTRDELQRVATDFNDMASTFQDVVKQITSATTQLATISEETAVITEQTNQAIHTQLNETTQVATAMNEMSATVQEVASSTSRSAQAANEVNGQAAEGQRAMHETIAQIQQLSEKVEIAGAVIQQLEQHSVEIGGVLDVIKGIAEQTNLLALNAAIEAARAGEQGRGFAVVADEVRNLASKTQVSTEEINQMIEKLQSGSAQAVAAVNSSQMLARSAVEQASKTGDTLANISISIDRVNDMSTQIASAAEEQSAVTEEINRNITQINEMTEQTAIGAKQNSAANMDQTRLAAELESLVGRFKV</sequence>
<comment type="subcellular location">
    <subcellularLocation>
        <location evidence="1">Membrane</location>
    </subcellularLocation>
</comment>
<evidence type="ECO:0000256" key="3">
    <source>
        <dbReference type="ARBA" id="ARBA00029447"/>
    </source>
</evidence>
<organism evidence="8 9">
    <name type="scientific">Sedimenticola selenatireducens</name>
    <dbReference type="NCBI Taxonomy" id="191960"/>
    <lineage>
        <taxon>Bacteria</taxon>
        <taxon>Pseudomonadati</taxon>
        <taxon>Pseudomonadota</taxon>
        <taxon>Gammaproteobacteria</taxon>
        <taxon>Chromatiales</taxon>
        <taxon>Sedimenticolaceae</taxon>
        <taxon>Sedimenticola</taxon>
    </lineage>
</organism>
<keyword evidence="5" id="KW-1133">Transmembrane helix</keyword>
<dbReference type="Pfam" id="PF08376">
    <property type="entry name" value="NIT"/>
    <property type="match status" value="1"/>
</dbReference>
<protein>
    <submittedName>
        <fullName evidence="8">Methyl-accepting chemotaxis protein</fullName>
    </submittedName>
</protein>
<dbReference type="Pfam" id="PF00015">
    <property type="entry name" value="MCPsignal"/>
    <property type="match status" value="1"/>
</dbReference>
<evidence type="ECO:0000256" key="1">
    <source>
        <dbReference type="ARBA" id="ARBA00004370"/>
    </source>
</evidence>
<comment type="similarity">
    <text evidence="3">Belongs to the methyl-accepting chemotaxis (MCP) protein family.</text>
</comment>
<dbReference type="InterPro" id="IPR003660">
    <property type="entry name" value="HAMP_dom"/>
</dbReference>
<evidence type="ECO:0000259" key="6">
    <source>
        <dbReference type="PROSITE" id="PS50111"/>
    </source>
</evidence>
<dbReference type="EMBL" id="VMNH01000007">
    <property type="protein sequence ID" value="TVO75868.1"/>
    <property type="molecule type" value="Genomic_DNA"/>
</dbReference>